<accession>V2W4P7</accession>
<dbReference type="AlphaFoldDB" id="V2W4P7"/>
<dbReference type="EMBL" id="AWSO01002253">
    <property type="protein sequence ID" value="ESK81768.1"/>
    <property type="molecule type" value="Genomic_DNA"/>
</dbReference>
<proteinExistence type="predicted"/>
<comment type="caution">
    <text evidence="2">The sequence shown here is derived from an EMBL/GenBank/DDBJ whole genome shotgun (WGS) entry which is preliminary data.</text>
</comment>
<evidence type="ECO:0000256" key="1">
    <source>
        <dbReference type="SAM" id="MobiDB-lite"/>
    </source>
</evidence>
<dbReference type="CDD" id="cd00303">
    <property type="entry name" value="retropepsin_like"/>
    <property type="match status" value="1"/>
</dbReference>
<feature type="region of interest" description="Disordered" evidence="1">
    <location>
        <begin position="107"/>
        <end position="138"/>
    </location>
</feature>
<dbReference type="Proteomes" id="UP000017559">
    <property type="component" value="Unassembled WGS sequence"/>
</dbReference>
<dbReference type="Gene3D" id="2.40.70.10">
    <property type="entry name" value="Acid Proteases"/>
    <property type="match status" value="1"/>
</dbReference>
<evidence type="ECO:0000313" key="2">
    <source>
        <dbReference type="EMBL" id="ESK81768.1"/>
    </source>
</evidence>
<organism evidence="2 3">
    <name type="scientific">Moniliophthora roreri (strain MCA 2997)</name>
    <name type="common">Cocoa frosty pod rot fungus</name>
    <name type="synonym">Crinipellis roreri</name>
    <dbReference type="NCBI Taxonomy" id="1381753"/>
    <lineage>
        <taxon>Eukaryota</taxon>
        <taxon>Fungi</taxon>
        <taxon>Dikarya</taxon>
        <taxon>Basidiomycota</taxon>
        <taxon>Agaricomycotina</taxon>
        <taxon>Agaricomycetes</taxon>
        <taxon>Agaricomycetidae</taxon>
        <taxon>Agaricales</taxon>
        <taxon>Marasmiineae</taxon>
        <taxon>Marasmiaceae</taxon>
        <taxon>Moniliophthora</taxon>
    </lineage>
</organism>
<dbReference type="InterPro" id="IPR021109">
    <property type="entry name" value="Peptidase_aspartic_dom_sf"/>
</dbReference>
<evidence type="ECO:0000313" key="3">
    <source>
        <dbReference type="Proteomes" id="UP000017559"/>
    </source>
</evidence>
<keyword evidence="3" id="KW-1185">Reference proteome</keyword>
<protein>
    <submittedName>
        <fullName evidence="2">Uncharacterized protein</fullName>
    </submittedName>
</protein>
<dbReference type="OrthoDB" id="3048530at2759"/>
<feature type="compositionally biased region" description="Basic and acidic residues" evidence="1">
    <location>
        <begin position="107"/>
        <end position="128"/>
    </location>
</feature>
<dbReference type="HOGENOM" id="CLU_003921_8_2_1"/>
<gene>
    <name evidence="2" type="ORF">Moror_16727</name>
</gene>
<dbReference type="KEGG" id="mrr:Moror_16727"/>
<name>V2W4P7_MONRO</name>
<sequence length="138" mass="15543">MGSQIICIDKEEAVGRGITWDPATYIHMQSVNGSLNRTQGLARNVPLTIGSITIYSQLHVIEQAPYKMLLGRPFDVLTKMCTQTFEDSHTDITLTCLNTRKQITMETYERGKGIKPEPYQEPKLKDMTQPDGPPSEQD</sequence>
<reference evidence="2 3" key="1">
    <citation type="journal article" date="2014" name="BMC Genomics">
        <title>Genome and secretome analysis of the hemibiotrophic fungal pathogen, Moniliophthora roreri, which causes frosty pod rot disease of cacao: mechanisms of the biotrophic and necrotrophic phases.</title>
        <authorList>
            <person name="Meinhardt L.W."/>
            <person name="Costa G.G.L."/>
            <person name="Thomazella D.P.T."/>
            <person name="Teixeira P.J.P.L."/>
            <person name="Carazzolle M.F."/>
            <person name="Schuster S.C."/>
            <person name="Carlson J.E."/>
            <person name="Guiltinan M.J."/>
            <person name="Mieczkowski P."/>
            <person name="Farmer A."/>
            <person name="Ramaraj T."/>
            <person name="Crozier J."/>
            <person name="Davis R.E."/>
            <person name="Shao J."/>
            <person name="Melnick R.L."/>
            <person name="Pereira G.A.G."/>
            <person name="Bailey B.A."/>
        </authorList>
    </citation>
    <scope>NUCLEOTIDE SEQUENCE [LARGE SCALE GENOMIC DNA]</scope>
    <source>
        <strain evidence="2 3">MCA 2997</strain>
    </source>
</reference>